<evidence type="ECO:0000259" key="2">
    <source>
        <dbReference type="Pfam" id="PF21053"/>
    </source>
</evidence>
<accession>A0A401IES7</accession>
<dbReference type="GO" id="GO:0000918">
    <property type="term" value="P:division septum site selection"/>
    <property type="evidence" value="ECO:0007669"/>
    <property type="project" value="TreeGrafter"/>
</dbReference>
<organism evidence="3 4">
    <name type="scientific">Aphanothece sacrum FPU1</name>
    <dbReference type="NCBI Taxonomy" id="1920663"/>
    <lineage>
        <taxon>Bacteria</taxon>
        <taxon>Bacillati</taxon>
        <taxon>Cyanobacteriota</taxon>
        <taxon>Cyanophyceae</taxon>
        <taxon>Oscillatoriophycideae</taxon>
        <taxon>Chroococcales</taxon>
        <taxon>Aphanothecaceae</taxon>
        <taxon>Aphanothece</taxon>
    </lineage>
</organism>
<dbReference type="PANTHER" id="PTHR33404">
    <property type="entry name" value="CELL DIVISION TOPOLOGICAL SPECIFICITY FACTOR HOMOLOG, CHLOROPLASTIC"/>
    <property type="match status" value="1"/>
</dbReference>
<comment type="caution">
    <text evidence="3">The sequence shown here is derived from an EMBL/GenBank/DDBJ whole genome shotgun (WGS) entry which is preliminary data.</text>
</comment>
<dbReference type="InterPro" id="IPR012674">
    <property type="entry name" value="Calycin"/>
</dbReference>
<dbReference type="Proteomes" id="UP000287247">
    <property type="component" value="Unassembled WGS sequence"/>
</dbReference>
<keyword evidence="4" id="KW-1185">Reference proteome</keyword>
<gene>
    <name evidence="3" type="ORF">AsFPU1_1167</name>
</gene>
<evidence type="ECO:0000259" key="1">
    <source>
        <dbReference type="Pfam" id="PF12204"/>
    </source>
</evidence>
<dbReference type="OrthoDB" id="516684at2"/>
<dbReference type="Gene3D" id="2.40.128.20">
    <property type="match status" value="2"/>
</dbReference>
<name>A0A401IES7_APHSA</name>
<feature type="domain" description="DUF3598" evidence="1">
    <location>
        <begin position="3"/>
        <end position="138"/>
    </location>
</feature>
<protein>
    <submittedName>
        <fullName evidence="3">Uncharacterized protein</fullName>
    </submittedName>
</protein>
<evidence type="ECO:0000313" key="3">
    <source>
        <dbReference type="EMBL" id="GBF79768.1"/>
    </source>
</evidence>
<dbReference type="AlphaFoldDB" id="A0A401IES7"/>
<dbReference type="InterPro" id="IPR048378">
    <property type="entry name" value="BFA1-like_C"/>
</dbReference>
<dbReference type="SUPFAM" id="SSF50814">
    <property type="entry name" value="Lipocalins"/>
    <property type="match status" value="2"/>
</dbReference>
<dbReference type="EMBL" id="BDQK01000005">
    <property type="protein sequence ID" value="GBF79768.1"/>
    <property type="molecule type" value="Genomic_DNA"/>
</dbReference>
<dbReference type="RefSeq" id="WP_124973857.1">
    <property type="nucleotide sequence ID" value="NZ_BDQK01000005.1"/>
</dbReference>
<dbReference type="Pfam" id="PF12204">
    <property type="entry name" value="DUF3598_N"/>
    <property type="match status" value="1"/>
</dbReference>
<feature type="domain" description="Biogenesis factor required for ATP synthase 1-like C-terminal" evidence="2">
    <location>
        <begin position="142"/>
        <end position="277"/>
    </location>
</feature>
<reference evidence="4" key="1">
    <citation type="submission" date="2017-05" db="EMBL/GenBank/DDBJ databases">
        <title>Physiological properties and genetic analysis related to exopolysaccharide production of fresh-water unicellular cyanobacterium Aphanothece sacrum, Suizenji Nori, that has been cultured as a food source in Japan.</title>
        <authorList>
            <person name="Kanesaki Y."/>
            <person name="Yoshikawa S."/>
            <person name="Ohki K."/>
        </authorList>
    </citation>
    <scope>NUCLEOTIDE SEQUENCE [LARGE SCALE GENOMIC DNA]</scope>
    <source>
        <strain evidence="4">FPU1</strain>
    </source>
</reference>
<sequence length="278" mass="31820">MIENNWKNFLKNLGEWKGSFTVISTQGNIISSTPSIINLEGLEDNKLVRFRVRRFGPGGYDQTPAQDYQQEYRTMGKQLIFFETGTFSKGSLQLAPFSDFGAEFGFIKDDRRLRSVLLFDTQGEFSSITLIREFRSGTDAQERPQLTLDQLLGKWEGIACTASPDFRPLQSCQTSLEVKKIDDTHIQQQLTFENQTITSIARIEDNKLHFEQGEIPRQILLLADGASTNVPLKLKLRQPFFLEVGWLVNTKERQRLIRHYDATGAWTASTHVIEHKVD</sequence>
<dbReference type="InterPro" id="IPR022017">
    <property type="entry name" value="BFA1-like_DUF3598"/>
</dbReference>
<dbReference type="Pfam" id="PF21053">
    <property type="entry name" value="BFA1_C"/>
    <property type="match status" value="1"/>
</dbReference>
<dbReference type="PANTHER" id="PTHR33404:SF1">
    <property type="entry name" value="SLL0497 PROTEIN"/>
    <property type="match status" value="1"/>
</dbReference>
<proteinExistence type="predicted"/>
<evidence type="ECO:0000313" key="4">
    <source>
        <dbReference type="Proteomes" id="UP000287247"/>
    </source>
</evidence>
<dbReference type="GO" id="GO:0005886">
    <property type="term" value="C:plasma membrane"/>
    <property type="evidence" value="ECO:0007669"/>
    <property type="project" value="TreeGrafter"/>
</dbReference>